<sequence length="545" mass="61337">MLHTAPFSSPLLALLHLLSCWLLLPGYRSFGSLMCGFRLLSSEFPWQHWFIARTVFLSPLFALLMILTFPLSAAGWILRMMTSPFRNPFVYCSSPDVPSPEEMGLKPKFSICTTNLCLLPDACARFNNLSDGYWRAGEIASRIVASTRRGNLAPPPAHDSFQRRGNLAPPPAENGKPNGGLHGETPYNLRSRKGGRPAHQPHRDASPPDGPVLAQREEFSHSVETQFPENLDFLCCQEVFDQDATRRLVAGLRQHFGHVIYDPGRWSWGANLWAFHSGLLLASRYPVLAAEFRPFSAARKQDRWAAKGALMVKVFLGRTQDGHDAVGYITTTHMQSYQGPFEILPRQLDELMAWTEDFRRRTLGCDVIQVFDILCGDFNFDNMSPGEKTAREHPLMGKYVDMCKDAPGRDKPWTIGTELRQCTFLETSISTPEGTELRQCTFWETSISNPEKLRAALRSRRAQARYLLDGDVTDANMDMVWSVPEVTEEETEVPAIAGRRRIDYVMYRSDGGRGDVSVEKYSLVTQLARLTDHVPVCLAFSTPVS</sequence>
<evidence type="ECO:0000256" key="1">
    <source>
        <dbReference type="ARBA" id="ARBA00006335"/>
    </source>
</evidence>
<dbReference type="PANTHER" id="PTHR16320:SF1">
    <property type="entry name" value="SPHINGOMYELINASE DDB_G0288017"/>
    <property type="match status" value="1"/>
</dbReference>
<feature type="transmembrane region" description="Helical" evidence="7">
    <location>
        <begin position="55"/>
        <end position="78"/>
    </location>
</feature>
<evidence type="ECO:0000256" key="6">
    <source>
        <dbReference type="SAM" id="MobiDB-lite"/>
    </source>
</evidence>
<dbReference type="AlphaFoldDB" id="A0A8K0A8L8"/>
<evidence type="ECO:0000256" key="5">
    <source>
        <dbReference type="ARBA" id="ARBA00049371"/>
    </source>
</evidence>
<comment type="catalytic activity">
    <reaction evidence="5">
        <text>N-(hexadecanoyl)-sphing-4-enine-1-phosphocholine + H2O = N-hexadecanoylsphing-4-enine + phosphocholine + H(+)</text>
        <dbReference type="Rhea" id="RHEA:45644"/>
        <dbReference type="ChEBI" id="CHEBI:15377"/>
        <dbReference type="ChEBI" id="CHEBI:15378"/>
        <dbReference type="ChEBI" id="CHEBI:72959"/>
        <dbReference type="ChEBI" id="CHEBI:78646"/>
        <dbReference type="ChEBI" id="CHEBI:295975"/>
    </reaction>
    <physiologicalReaction direction="left-to-right" evidence="5">
        <dbReference type="Rhea" id="RHEA:45645"/>
    </physiologicalReaction>
</comment>
<evidence type="ECO:0000256" key="3">
    <source>
        <dbReference type="ARBA" id="ARBA00022801"/>
    </source>
</evidence>
<keyword evidence="7" id="KW-0472">Membrane</keyword>
<dbReference type="Gene3D" id="3.60.10.10">
    <property type="entry name" value="Endonuclease/exonuclease/phosphatase"/>
    <property type="match status" value="1"/>
</dbReference>
<comment type="catalytic activity">
    <reaction evidence="4">
        <text>a sphingomyelin + H2O = phosphocholine + an N-acylsphing-4-enine + H(+)</text>
        <dbReference type="Rhea" id="RHEA:19253"/>
        <dbReference type="ChEBI" id="CHEBI:15377"/>
        <dbReference type="ChEBI" id="CHEBI:15378"/>
        <dbReference type="ChEBI" id="CHEBI:17636"/>
        <dbReference type="ChEBI" id="CHEBI:52639"/>
        <dbReference type="ChEBI" id="CHEBI:295975"/>
        <dbReference type="EC" id="3.1.4.12"/>
    </reaction>
    <physiologicalReaction direction="left-to-right" evidence="4">
        <dbReference type="Rhea" id="RHEA:19254"/>
    </physiologicalReaction>
</comment>
<feature type="domain" description="Endonuclease/exonuclease/phosphatase" evidence="8">
    <location>
        <begin position="228"/>
        <end position="533"/>
    </location>
</feature>
<protein>
    <recommendedName>
        <fullName evidence="2">sphingomyelin phosphodiesterase</fullName>
        <ecNumber evidence="2">3.1.4.12</ecNumber>
    </recommendedName>
</protein>
<evidence type="ECO:0000313" key="10">
    <source>
        <dbReference type="Proteomes" id="UP000838412"/>
    </source>
</evidence>
<accession>A0A8K0A8L8</accession>
<dbReference type="GO" id="GO:0016020">
    <property type="term" value="C:membrane"/>
    <property type="evidence" value="ECO:0007669"/>
    <property type="project" value="GOC"/>
</dbReference>
<name>A0A8K0A8L8_BRALA</name>
<dbReference type="PANTHER" id="PTHR16320">
    <property type="entry name" value="SPHINGOMYELINASE FAMILY MEMBER"/>
    <property type="match status" value="1"/>
</dbReference>
<evidence type="ECO:0000259" key="8">
    <source>
        <dbReference type="Pfam" id="PF03372"/>
    </source>
</evidence>
<dbReference type="SUPFAM" id="SSF56219">
    <property type="entry name" value="DNase I-like"/>
    <property type="match status" value="1"/>
</dbReference>
<comment type="similarity">
    <text evidence="1">Belongs to the neutral sphingomyelinase family.</text>
</comment>
<evidence type="ECO:0000313" key="9">
    <source>
        <dbReference type="EMBL" id="CAH1270823.1"/>
    </source>
</evidence>
<evidence type="ECO:0000256" key="2">
    <source>
        <dbReference type="ARBA" id="ARBA00012369"/>
    </source>
</evidence>
<keyword evidence="10" id="KW-1185">Reference proteome</keyword>
<reference evidence="9" key="1">
    <citation type="submission" date="2022-01" db="EMBL/GenBank/DDBJ databases">
        <authorList>
            <person name="Braso-Vives M."/>
        </authorList>
    </citation>
    <scope>NUCLEOTIDE SEQUENCE</scope>
</reference>
<dbReference type="EMBL" id="OV696692">
    <property type="protein sequence ID" value="CAH1270823.1"/>
    <property type="molecule type" value="Genomic_DNA"/>
</dbReference>
<dbReference type="GO" id="GO:0005737">
    <property type="term" value="C:cytoplasm"/>
    <property type="evidence" value="ECO:0007669"/>
    <property type="project" value="TreeGrafter"/>
</dbReference>
<keyword evidence="7" id="KW-1133">Transmembrane helix</keyword>
<dbReference type="GO" id="GO:0004767">
    <property type="term" value="F:sphingomyelin phosphodiesterase activity"/>
    <property type="evidence" value="ECO:0007669"/>
    <property type="project" value="UniProtKB-EC"/>
</dbReference>
<organism evidence="9 10">
    <name type="scientific">Branchiostoma lanceolatum</name>
    <name type="common">Common lancelet</name>
    <name type="synonym">Amphioxus lanceolatum</name>
    <dbReference type="NCBI Taxonomy" id="7740"/>
    <lineage>
        <taxon>Eukaryota</taxon>
        <taxon>Metazoa</taxon>
        <taxon>Chordata</taxon>
        <taxon>Cephalochordata</taxon>
        <taxon>Leptocardii</taxon>
        <taxon>Amphioxiformes</taxon>
        <taxon>Branchiostomatidae</taxon>
        <taxon>Branchiostoma</taxon>
    </lineage>
</organism>
<feature type="compositionally biased region" description="Basic residues" evidence="6">
    <location>
        <begin position="190"/>
        <end position="200"/>
    </location>
</feature>
<dbReference type="InterPro" id="IPR017766">
    <property type="entry name" value="Sphingomyelinase/PLipase_C"/>
</dbReference>
<dbReference type="InterPro" id="IPR038772">
    <property type="entry name" value="Sph/SMPD2-like"/>
</dbReference>
<evidence type="ECO:0000256" key="7">
    <source>
        <dbReference type="SAM" id="Phobius"/>
    </source>
</evidence>
<dbReference type="CDD" id="cd09078">
    <property type="entry name" value="nSMase"/>
    <property type="match status" value="1"/>
</dbReference>
<dbReference type="OrthoDB" id="40902at2759"/>
<dbReference type="Pfam" id="PF03372">
    <property type="entry name" value="Exo_endo_phos"/>
    <property type="match status" value="1"/>
</dbReference>
<dbReference type="GO" id="GO:0005576">
    <property type="term" value="C:extracellular region"/>
    <property type="evidence" value="ECO:0007669"/>
    <property type="project" value="InterPro"/>
</dbReference>
<proteinExistence type="inferred from homology"/>
<gene>
    <name evidence="9" type="primary">SMPD3</name>
    <name evidence="9" type="ORF">BLAG_LOCUS22999</name>
</gene>
<dbReference type="Proteomes" id="UP000838412">
    <property type="component" value="Chromosome 7"/>
</dbReference>
<feature type="region of interest" description="Disordered" evidence="6">
    <location>
        <begin position="150"/>
        <end position="213"/>
    </location>
</feature>
<evidence type="ECO:0000256" key="4">
    <source>
        <dbReference type="ARBA" id="ARBA00047268"/>
    </source>
</evidence>
<dbReference type="InterPro" id="IPR005135">
    <property type="entry name" value="Endo/exonuclease/phosphatase"/>
</dbReference>
<keyword evidence="3" id="KW-0378">Hydrolase</keyword>
<dbReference type="GO" id="GO:0006684">
    <property type="term" value="P:sphingomyelin metabolic process"/>
    <property type="evidence" value="ECO:0007669"/>
    <property type="project" value="TreeGrafter"/>
</dbReference>
<keyword evidence="7" id="KW-0812">Transmembrane</keyword>
<dbReference type="EC" id="3.1.4.12" evidence="2"/>
<dbReference type="InterPro" id="IPR036691">
    <property type="entry name" value="Endo/exonu/phosph_ase_sf"/>
</dbReference>